<proteinExistence type="predicted"/>
<gene>
    <name evidence="2" type="ORF">GFSPODELE1_LOCUS11076</name>
</gene>
<feature type="region of interest" description="Disordered" evidence="1">
    <location>
        <begin position="204"/>
        <end position="223"/>
    </location>
</feature>
<evidence type="ECO:0000313" key="3">
    <source>
        <dbReference type="Proteomes" id="UP001497453"/>
    </source>
</evidence>
<organism evidence="2 3">
    <name type="scientific">Somion occarium</name>
    <dbReference type="NCBI Taxonomy" id="3059160"/>
    <lineage>
        <taxon>Eukaryota</taxon>
        <taxon>Fungi</taxon>
        <taxon>Dikarya</taxon>
        <taxon>Basidiomycota</taxon>
        <taxon>Agaricomycotina</taxon>
        <taxon>Agaricomycetes</taxon>
        <taxon>Polyporales</taxon>
        <taxon>Cerrenaceae</taxon>
        <taxon>Somion</taxon>
    </lineage>
</organism>
<protein>
    <submittedName>
        <fullName evidence="2">Uncharacterized protein</fullName>
    </submittedName>
</protein>
<evidence type="ECO:0000256" key="1">
    <source>
        <dbReference type="SAM" id="MobiDB-lite"/>
    </source>
</evidence>
<reference evidence="3" key="1">
    <citation type="submission" date="2024-04" db="EMBL/GenBank/DDBJ databases">
        <authorList>
            <person name="Shaw F."/>
            <person name="Minotto A."/>
        </authorList>
    </citation>
    <scope>NUCLEOTIDE SEQUENCE [LARGE SCALE GENOMIC DNA]</scope>
</reference>
<accession>A0ABP1EBZ0</accession>
<dbReference type="Proteomes" id="UP001497453">
    <property type="component" value="Chromosome 9"/>
</dbReference>
<keyword evidence="3" id="KW-1185">Reference proteome</keyword>
<name>A0ABP1EBZ0_9APHY</name>
<evidence type="ECO:0000313" key="2">
    <source>
        <dbReference type="EMBL" id="CAL1717172.1"/>
    </source>
</evidence>
<dbReference type="EMBL" id="OZ037952">
    <property type="protein sequence ID" value="CAL1717172.1"/>
    <property type="molecule type" value="Genomic_DNA"/>
</dbReference>
<sequence>MCDDGLLQSLNKLKHDADFDVALLAQSASTAIACRTIQDLHISGSNPSNNKQQKAPVEWKPGAFRVLRLLLLNHNSGAGGENTTHSHFDLKGSSIEESVNDHKNHNKEDFPAKMMVYDASLAALNQFIDFMTMPGGHAMSNSEVELVSEVVFIALDPWINPKPEDQSVHVEATVKADTTLNRYIREKTKDQFSYFVGKMFPKANVSDGTPPTQPPSKSPYLNTDTSKLLKDVCKWLDISLHDDNMYNPAPKSTSS</sequence>